<evidence type="ECO:0000313" key="3">
    <source>
        <dbReference type="Proteomes" id="UP000308713"/>
    </source>
</evidence>
<keyword evidence="3" id="KW-1185">Reference proteome</keyword>
<dbReference type="AlphaFoldDB" id="A0A5C4SK51"/>
<name>A0A5C4SK51_9FLAO</name>
<feature type="region of interest" description="Disordered" evidence="1">
    <location>
        <begin position="1"/>
        <end position="23"/>
    </location>
</feature>
<dbReference type="OrthoDB" id="9792152at2"/>
<dbReference type="RefSeq" id="WP_139696981.1">
    <property type="nucleotide sequence ID" value="NZ_CP074074.1"/>
</dbReference>
<organism evidence="2 3">
    <name type="scientific">Allotamlana fucoidanivorans</name>
    <dbReference type="NCBI Taxonomy" id="2583814"/>
    <lineage>
        <taxon>Bacteria</taxon>
        <taxon>Pseudomonadati</taxon>
        <taxon>Bacteroidota</taxon>
        <taxon>Flavobacteriia</taxon>
        <taxon>Flavobacteriales</taxon>
        <taxon>Flavobacteriaceae</taxon>
        <taxon>Allotamlana</taxon>
    </lineage>
</organism>
<gene>
    <name evidence="2" type="ORF">FGF67_09150</name>
</gene>
<evidence type="ECO:0000313" key="2">
    <source>
        <dbReference type="EMBL" id="TNJ44189.1"/>
    </source>
</evidence>
<proteinExistence type="predicted"/>
<comment type="caution">
    <text evidence="2">The sequence shown here is derived from an EMBL/GenBank/DDBJ whole genome shotgun (WGS) entry which is preliminary data.</text>
</comment>
<feature type="compositionally biased region" description="Polar residues" evidence="1">
    <location>
        <begin position="14"/>
        <end position="23"/>
    </location>
</feature>
<accession>A0A5C4SK51</accession>
<evidence type="ECO:0008006" key="4">
    <source>
        <dbReference type="Google" id="ProtNLM"/>
    </source>
</evidence>
<protein>
    <recommendedName>
        <fullName evidence="4">T9SS type A sorting domain-containing protein</fullName>
    </recommendedName>
</protein>
<dbReference type="EMBL" id="VDCS01000008">
    <property type="protein sequence ID" value="TNJ44189.1"/>
    <property type="molecule type" value="Genomic_DNA"/>
</dbReference>
<dbReference type="Proteomes" id="UP000308713">
    <property type="component" value="Unassembled WGS sequence"/>
</dbReference>
<reference evidence="2 3" key="1">
    <citation type="submission" date="2019-05" db="EMBL/GenBank/DDBJ databases">
        <title>Tamlana fucoidanivorans sp. nov., isolated from the surface of algae collected from Fujian province in China.</title>
        <authorList>
            <person name="Li J."/>
        </authorList>
    </citation>
    <scope>NUCLEOTIDE SEQUENCE [LARGE SCALE GENOMIC DNA]</scope>
    <source>
        <strain evidence="2 3">CW2-9</strain>
    </source>
</reference>
<evidence type="ECO:0000256" key="1">
    <source>
        <dbReference type="SAM" id="MobiDB-lite"/>
    </source>
</evidence>
<sequence length="114" mass="12342">MTVYGKRSGGQPRDTGNANLGTTSLTYGNDSPVLVVDYALSTKDFNKTKLAAYYNSRLDTIVVDNAVSGKYAIYNLLGQSVLNGEFSREISVSTLKSCMYILTSASGTLKFAKY</sequence>